<dbReference type="AlphaFoldDB" id="A0A1S3DTF9"/>
<dbReference type="PaxDb" id="121845-A0A1S3DTF9"/>
<keyword evidence="2" id="KW-1185">Reference proteome</keyword>
<feature type="compositionally biased region" description="Basic and acidic residues" evidence="1">
    <location>
        <begin position="258"/>
        <end position="271"/>
    </location>
</feature>
<organism evidence="2 3">
    <name type="scientific">Diaphorina citri</name>
    <name type="common">Asian citrus psyllid</name>
    <dbReference type="NCBI Taxonomy" id="121845"/>
    <lineage>
        <taxon>Eukaryota</taxon>
        <taxon>Metazoa</taxon>
        <taxon>Ecdysozoa</taxon>
        <taxon>Arthropoda</taxon>
        <taxon>Hexapoda</taxon>
        <taxon>Insecta</taxon>
        <taxon>Pterygota</taxon>
        <taxon>Neoptera</taxon>
        <taxon>Paraneoptera</taxon>
        <taxon>Hemiptera</taxon>
        <taxon>Sternorrhyncha</taxon>
        <taxon>Psylloidea</taxon>
        <taxon>Psyllidae</taxon>
        <taxon>Diaphorininae</taxon>
        <taxon>Diaphorina</taxon>
    </lineage>
</organism>
<evidence type="ECO:0000313" key="3">
    <source>
        <dbReference type="RefSeq" id="XP_008487641.1"/>
    </source>
</evidence>
<dbReference type="Proteomes" id="UP000079169">
    <property type="component" value="Unplaced"/>
</dbReference>
<evidence type="ECO:0000256" key="1">
    <source>
        <dbReference type="SAM" id="MobiDB-lite"/>
    </source>
</evidence>
<proteinExistence type="predicted"/>
<dbReference type="RefSeq" id="XP_008487641.1">
    <property type="nucleotide sequence ID" value="XM_008489419.2"/>
</dbReference>
<evidence type="ECO:0000313" key="2">
    <source>
        <dbReference type="Proteomes" id="UP000079169"/>
    </source>
</evidence>
<feature type="region of interest" description="Disordered" evidence="1">
    <location>
        <begin position="258"/>
        <end position="280"/>
    </location>
</feature>
<reference evidence="3" key="1">
    <citation type="submission" date="2025-08" db="UniProtKB">
        <authorList>
            <consortium name="RefSeq"/>
        </authorList>
    </citation>
    <scope>IDENTIFICATION</scope>
</reference>
<gene>
    <name evidence="3" type="primary">LOC103524406</name>
</gene>
<sequence length="438" mass="50423">MMEDLISRFKNKFDLHETLSGKCNNPDDVYGIPDERKLFTKSWVTKHLELFRTIVDNELIAEAQRTETKERSLDKLMFRLKGVPSMNENPDRLKAIISTRPGNSNHRNKILGQDKSCSKEKLKPKIRLGETDSGLPGTTVLTNTSMKKCLEGPACDSCQSLLKSLCRGCHYKIQTQGQCYFFSAFKKNKSKKLQNKQPPVEQLCSKCKVIVQEEHEPNICKALQSNHDLPKWSRQRKYILYNRKKSLCRKPERKILDKPSKLDRAKDNKEQSKRRKTRNRYTSCFYRSNQGDKHLGETLLHCQPSILSKLKSENWKIKSKSIKSCVKTFNASTQSRAADVTGNRKKTKHCSRRSSFVNNEISPSPQVTRETCPSKRRPKVSAKTTDGRLSCLRKICPCDAACGFCEDFRFNWRFLTTLPKNWGKLVQEKCENEGACPD</sequence>
<dbReference type="GeneID" id="103524406"/>
<accession>A0A1S3DTF9</accession>
<protein>
    <submittedName>
        <fullName evidence="3">Uncharacterized protein LOC103524406</fullName>
    </submittedName>
</protein>
<dbReference type="KEGG" id="dci:103524406"/>
<name>A0A1S3DTF9_DIACI</name>